<evidence type="ECO:0000256" key="9">
    <source>
        <dbReference type="ARBA" id="ARBA00023237"/>
    </source>
</evidence>
<accession>A0A7X3BVL9</accession>
<evidence type="ECO:0000256" key="6">
    <source>
        <dbReference type="ARBA" id="ARBA00023077"/>
    </source>
</evidence>
<dbReference type="PROSITE" id="PS52016">
    <property type="entry name" value="TONB_DEPENDENT_REC_3"/>
    <property type="match status" value="1"/>
</dbReference>
<reference evidence="17 18" key="1">
    <citation type="journal article" date="2019" name="Nat. Med.">
        <title>A library of human gut bacterial isolates paired with longitudinal multiomics data enables mechanistic microbiome research.</title>
        <authorList>
            <person name="Poyet M."/>
            <person name="Groussin M."/>
            <person name="Gibbons S.M."/>
            <person name="Avila-Pacheco J."/>
            <person name="Jiang X."/>
            <person name="Kearney S.M."/>
            <person name="Perrotta A.R."/>
            <person name="Berdy B."/>
            <person name="Zhao S."/>
            <person name="Lieberman T.D."/>
            <person name="Swanson P.K."/>
            <person name="Smith M."/>
            <person name="Roesemann S."/>
            <person name="Alexander J.E."/>
            <person name="Rich S.A."/>
            <person name="Livny J."/>
            <person name="Vlamakis H."/>
            <person name="Clish C."/>
            <person name="Bullock K."/>
            <person name="Deik A."/>
            <person name="Scott J."/>
            <person name="Pierce K.A."/>
            <person name="Xavier R.J."/>
            <person name="Alm E.J."/>
        </authorList>
    </citation>
    <scope>NUCLEOTIDE SEQUENCE [LARGE SCALE GENOMIC DNA]</scope>
    <source>
        <strain evidence="15 18">BIOML-A13</strain>
        <strain evidence="16 17">BIOML-A3</strain>
    </source>
</reference>
<dbReference type="Pfam" id="PF00593">
    <property type="entry name" value="TonB_dep_Rec_b-barrel"/>
    <property type="match status" value="1"/>
</dbReference>
<evidence type="ECO:0000313" key="16">
    <source>
        <dbReference type="EMBL" id="MTU03966.1"/>
    </source>
</evidence>
<evidence type="ECO:0000259" key="14">
    <source>
        <dbReference type="Pfam" id="PF07715"/>
    </source>
</evidence>
<organism evidence="15 18">
    <name type="scientific">Phascolarctobacterium faecium</name>
    <dbReference type="NCBI Taxonomy" id="33025"/>
    <lineage>
        <taxon>Bacteria</taxon>
        <taxon>Bacillati</taxon>
        <taxon>Bacillota</taxon>
        <taxon>Negativicutes</taxon>
        <taxon>Acidaminococcales</taxon>
        <taxon>Acidaminococcaceae</taxon>
        <taxon>Phascolarctobacterium</taxon>
    </lineage>
</organism>
<evidence type="ECO:0000256" key="1">
    <source>
        <dbReference type="ARBA" id="ARBA00004571"/>
    </source>
</evidence>
<dbReference type="PANTHER" id="PTHR30069">
    <property type="entry name" value="TONB-DEPENDENT OUTER MEMBRANE RECEPTOR"/>
    <property type="match status" value="1"/>
</dbReference>
<sequence>MLKKNLSKSALVVALLTTTVIWRGTTAYAEDPNQAFTLDPMIVTAQRTETRDLDTPATTNIITEQNIKEAGYKNVFDAIEHQVGLTSTGYGDAGQDFGFSSGRTVIRGYDRGTLVMVDGIPMNLKNYNSLDGIPIDMVQQIEIIKGAAGTLYGSEAMGGVVNVITKRPGGKTQVKVKGTVGNYYKDYGVTYAGEKLIVTASKEYSNKLTHSNAYPEGSSTDWWVGKGQKNRAGISAALTDEIGFTFIYQDGNITRGSNNDAKKVGSVYKKYNYRYDDKRITTGLTYNGKYNGIKALVGYNYRRTEGYDFAAATPGPVSSSADLSSCIGDVQKTWNLGKNTLITGYSLRRENYENLVTKANKAHRTSNAIYLSYNNVFSDKFSATLGLRGEIIDDPVKSENILNPQFQTLYKINDTTSWYINIGKAFQMPTVDSYYGKKAAAGTLKPEEGWTYETGIKKIYDNKSIKLAVFHMDFENKIGWSDKDPGTGEQYAINKGDFRNTGIEAEFTHNVNDKWRYSLGIGYGNPEVKDPSTANPKWVQDDGRIDASASVFYSISKLTSGLTYKYLGDREYYGGHDVPSRSRLTWNTSYDLTKNDNITLTMNNLLDKDNYSNRYGNLDLPYNWKITYTRTF</sequence>
<evidence type="ECO:0000256" key="11">
    <source>
        <dbReference type="RuleBase" id="RU003357"/>
    </source>
</evidence>
<evidence type="ECO:0000313" key="18">
    <source>
        <dbReference type="Proteomes" id="UP000484547"/>
    </source>
</evidence>
<evidence type="ECO:0000256" key="7">
    <source>
        <dbReference type="ARBA" id="ARBA00023136"/>
    </source>
</evidence>
<evidence type="ECO:0000313" key="15">
    <source>
        <dbReference type="EMBL" id="MTT75904.1"/>
    </source>
</evidence>
<name>A0A7X3BVL9_9FIRM</name>
<dbReference type="Gene3D" id="2.170.130.10">
    <property type="entry name" value="TonB-dependent receptor, plug domain"/>
    <property type="match status" value="1"/>
</dbReference>
<comment type="caution">
    <text evidence="15">The sequence shown here is derived from an EMBL/GenBank/DDBJ whole genome shotgun (WGS) entry which is preliminary data.</text>
</comment>
<keyword evidence="2 10" id="KW-0813">Transport</keyword>
<dbReference type="InterPro" id="IPR039426">
    <property type="entry name" value="TonB-dep_rcpt-like"/>
</dbReference>
<keyword evidence="7 10" id="KW-0472">Membrane</keyword>
<keyword evidence="9 10" id="KW-0998">Cell outer membrane</keyword>
<dbReference type="RefSeq" id="WP_155163933.1">
    <property type="nucleotide sequence ID" value="NZ_DBFCBI010000071.1"/>
</dbReference>
<evidence type="ECO:0000256" key="5">
    <source>
        <dbReference type="ARBA" id="ARBA00022729"/>
    </source>
</evidence>
<dbReference type="InterPro" id="IPR012910">
    <property type="entry name" value="Plug_dom"/>
</dbReference>
<gene>
    <name evidence="15" type="ORF">GMD11_06465</name>
    <name evidence="16" type="ORF">GMD18_06110</name>
</gene>
<keyword evidence="17" id="KW-1185">Reference proteome</keyword>
<keyword evidence="6 11" id="KW-0798">TonB box</keyword>
<keyword evidence="3 10" id="KW-1134">Transmembrane beta strand</keyword>
<dbReference type="InterPro" id="IPR000531">
    <property type="entry name" value="Beta-barrel_TonB"/>
</dbReference>
<keyword evidence="5 12" id="KW-0732">Signal</keyword>
<keyword evidence="8 15" id="KW-0675">Receptor</keyword>
<evidence type="ECO:0000256" key="12">
    <source>
        <dbReference type="SAM" id="SignalP"/>
    </source>
</evidence>
<dbReference type="Pfam" id="PF07715">
    <property type="entry name" value="Plug"/>
    <property type="match status" value="1"/>
</dbReference>
<dbReference type="AlphaFoldDB" id="A0A7X3BVL9"/>
<dbReference type="Proteomes" id="UP000484547">
    <property type="component" value="Unassembled WGS sequence"/>
</dbReference>
<dbReference type="GO" id="GO:0044718">
    <property type="term" value="P:siderophore transmembrane transport"/>
    <property type="evidence" value="ECO:0007669"/>
    <property type="project" value="TreeGrafter"/>
</dbReference>
<comment type="subcellular location">
    <subcellularLocation>
        <location evidence="1 10">Cell outer membrane</location>
        <topology evidence="1 10">Multi-pass membrane protein</topology>
    </subcellularLocation>
</comment>
<evidence type="ECO:0000256" key="4">
    <source>
        <dbReference type="ARBA" id="ARBA00022692"/>
    </source>
</evidence>
<feature type="signal peptide" evidence="12">
    <location>
        <begin position="1"/>
        <end position="29"/>
    </location>
</feature>
<keyword evidence="4 10" id="KW-0812">Transmembrane</keyword>
<feature type="domain" description="TonB-dependent receptor plug" evidence="14">
    <location>
        <begin position="53"/>
        <end position="160"/>
    </location>
</feature>
<comment type="similarity">
    <text evidence="10 11">Belongs to the TonB-dependent receptor family.</text>
</comment>
<dbReference type="InterPro" id="IPR037066">
    <property type="entry name" value="Plug_dom_sf"/>
</dbReference>
<protein>
    <submittedName>
        <fullName evidence="15">TonB-dependent receptor</fullName>
    </submittedName>
</protein>
<dbReference type="SUPFAM" id="SSF56935">
    <property type="entry name" value="Porins"/>
    <property type="match status" value="1"/>
</dbReference>
<evidence type="ECO:0000313" key="17">
    <source>
        <dbReference type="Proteomes" id="UP000443070"/>
    </source>
</evidence>
<feature type="domain" description="TonB-dependent receptor-like beta-barrel" evidence="13">
    <location>
        <begin position="237"/>
        <end position="605"/>
    </location>
</feature>
<dbReference type="InterPro" id="IPR036942">
    <property type="entry name" value="Beta-barrel_TonB_sf"/>
</dbReference>
<evidence type="ECO:0000256" key="10">
    <source>
        <dbReference type="PROSITE-ProRule" id="PRU01360"/>
    </source>
</evidence>
<dbReference type="EMBL" id="WNBM01000003">
    <property type="protein sequence ID" value="MTT75904.1"/>
    <property type="molecule type" value="Genomic_DNA"/>
</dbReference>
<evidence type="ECO:0000259" key="13">
    <source>
        <dbReference type="Pfam" id="PF00593"/>
    </source>
</evidence>
<feature type="chain" id="PRO_5030878357" evidence="12">
    <location>
        <begin position="30"/>
        <end position="632"/>
    </location>
</feature>
<dbReference type="Proteomes" id="UP000443070">
    <property type="component" value="Unassembled WGS sequence"/>
</dbReference>
<dbReference type="PANTHER" id="PTHR30069:SF29">
    <property type="entry name" value="HEMOGLOBIN AND HEMOGLOBIN-HAPTOGLOBIN-BINDING PROTEIN 1-RELATED"/>
    <property type="match status" value="1"/>
</dbReference>
<dbReference type="GO" id="GO:0009279">
    <property type="term" value="C:cell outer membrane"/>
    <property type="evidence" value="ECO:0007669"/>
    <property type="project" value="UniProtKB-SubCell"/>
</dbReference>
<dbReference type="OrthoDB" id="1631017at2"/>
<proteinExistence type="inferred from homology"/>
<evidence type="ECO:0000256" key="3">
    <source>
        <dbReference type="ARBA" id="ARBA00022452"/>
    </source>
</evidence>
<dbReference type="Gene3D" id="2.40.170.20">
    <property type="entry name" value="TonB-dependent receptor, beta-barrel domain"/>
    <property type="match status" value="1"/>
</dbReference>
<evidence type="ECO:0000256" key="8">
    <source>
        <dbReference type="ARBA" id="ARBA00023170"/>
    </source>
</evidence>
<dbReference type="EMBL" id="WNBW01000003">
    <property type="protein sequence ID" value="MTU03966.1"/>
    <property type="molecule type" value="Genomic_DNA"/>
</dbReference>
<evidence type="ECO:0000256" key="2">
    <source>
        <dbReference type="ARBA" id="ARBA00022448"/>
    </source>
</evidence>
<dbReference type="GO" id="GO:0015344">
    <property type="term" value="F:siderophore uptake transmembrane transporter activity"/>
    <property type="evidence" value="ECO:0007669"/>
    <property type="project" value="TreeGrafter"/>
</dbReference>